<organism evidence="2 3">
    <name type="scientific">Colletotrichum navitas</name>
    <dbReference type="NCBI Taxonomy" id="681940"/>
    <lineage>
        <taxon>Eukaryota</taxon>
        <taxon>Fungi</taxon>
        <taxon>Dikarya</taxon>
        <taxon>Ascomycota</taxon>
        <taxon>Pezizomycotina</taxon>
        <taxon>Sordariomycetes</taxon>
        <taxon>Hypocreomycetidae</taxon>
        <taxon>Glomerellales</taxon>
        <taxon>Glomerellaceae</taxon>
        <taxon>Colletotrichum</taxon>
        <taxon>Colletotrichum graminicola species complex</taxon>
    </lineage>
</organism>
<dbReference type="EMBL" id="JAHLJV010000017">
    <property type="protein sequence ID" value="KAK1595066.1"/>
    <property type="molecule type" value="Genomic_DNA"/>
</dbReference>
<sequence>MRLFPGYVYPIGVNPVILALIPAFIQCNCTLFLHSRQQRDQFSPLRQTVHLCDQRLPPSDSGILLSTRASSSQAHQVPASSLILIPIMQATKGPLRRLILTTRLRQARRSLQVASLHNTPSNINQSIQLLDTSPFFFVSLFLPTIYIINWDTAGSPCRKASPIWRLTSTSESVDELLIAALRTAYCFSGLLVGLFLYLTLPSNVDMLQA</sequence>
<keyword evidence="3" id="KW-1185">Reference proteome</keyword>
<keyword evidence="1" id="KW-0472">Membrane</keyword>
<evidence type="ECO:0000256" key="1">
    <source>
        <dbReference type="SAM" id="Phobius"/>
    </source>
</evidence>
<gene>
    <name evidence="2" type="ORF">LY79DRAFT_117933</name>
</gene>
<evidence type="ECO:0000313" key="3">
    <source>
        <dbReference type="Proteomes" id="UP001230504"/>
    </source>
</evidence>
<reference evidence="2" key="1">
    <citation type="submission" date="2021-06" db="EMBL/GenBank/DDBJ databases">
        <title>Comparative genomics, transcriptomics and evolutionary studies reveal genomic signatures of adaptation to plant cell wall in hemibiotrophic fungi.</title>
        <authorList>
            <consortium name="DOE Joint Genome Institute"/>
            <person name="Baroncelli R."/>
            <person name="Diaz J.F."/>
            <person name="Benocci T."/>
            <person name="Peng M."/>
            <person name="Battaglia E."/>
            <person name="Haridas S."/>
            <person name="Andreopoulos W."/>
            <person name="Labutti K."/>
            <person name="Pangilinan J."/>
            <person name="Floch G.L."/>
            <person name="Makela M.R."/>
            <person name="Henrissat B."/>
            <person name="Grigoriev I.V."/>
            <person name="Crouch J.A."/>
            <person name="De Vries R.P."/>
            <person name="Sukno S.A."/>
            <person name="Thon M.R."/>
        </authorList>
    </citation>
    <scope>NUCLEOTIDE SEQUENCE</scope>
    <source>
        <strain evidence="2">CBS 125086</strain>
    </source>
</reference>
<feature type="transmembrane region" description="Helical" evidence="1">
    <location>
        <begin position="176"/>
        <end position="200"/>
    </location>
</feature>
<evidence type="ECO:0000313" key="2">
    <source>
        <dbReference type="EMBL" id="KAK1595066.1"/>
    </source>
</evidence>
<dbReference type="AlphaFoldDB" id="A0AAD8Q354"/>
<feature type="transmembrane region" description="Helical" evidence="1">
    <location>
        <begin position="12"/>
        <end position="33"/>
    </location>
</feature>
<keyword evidence="1" id="KW-1133">Transmembrane helix</keyword>
<accession>A0AAD8Q354</accession>
<dbReference type="Proteomes" id="UP001230504">
    <property type="component" value="Unassembled WGS sequence"/>
</dbReference>
<protein>
    <submittedName>
        <fullName evidence="2">Uncharacterized protein</fullName>
    </submittedName>
</protein>
<name>A0AAD8Q354_9PEZI</name>
<dbReference type="RefSeq" id="XP_060416155.1">
    <property type="nucleotide sequence ID" value="XM_060550753.1"/>
</dbReference>
<keyword evidence="1" id="KW-0812">Transmembrane</keyword>
<comment type="caution">
    <text evidence="2">The sequence shown here is derived from an EMBL/GenBank/DDBJ whole genome shotgun (WGS) entry which is preliminary data.</text>
</comment>
<dbReference type="GeneID" id="85434993"/>
<proteinExistence type="predicted"/>
<feature type="transmembrane region" description="Helical" evidence="1">
    <location>
        <begin position="129"/>
        <end position="148"/>
    </location>
</feature>